<dbReference type="InterPro" id="IPR010634">
    <property type="entry name" value="DUF1223"/>
</dbReference>
<evidence type="ECO:0000313" key="1">
    <source>
        <dbReference type="EMBL" id="KAL2817857.1"/>
    </source>
</evidence>
<dbReference type="Proteomes" id="UP001610334">
    <property type="component" value="Unassembled WGS sequence"/>
</dbReference>
<reference evidence="1 2" key="1">
    <citation type="submission" date="2024-07" db="EMBL/GenBank/DDBJ databases">
        <title>Section-level genome sequencing and comparative genomics of Aspergillus sections Usti and Cavernicolus.</title>
        <authorList>
            <consortium name="Lawrence Berkeley National Laboratory"/>
            <person name="Nybo J.L."/>
            <person name="Vesth T.C."/>
            <person name="Theobald S."/>
            <person name="Frisvad J.C."/>
            <person name="Larsen T.O."/>
            <person name="Kjaerboelling I."/>
            <person name="Rothschild-Mancinelli K."/>
            <person name="Lyhne E.K."/>
            <person name="Kogle M.E."/>
            <person name="Barry K."/>
            <person name="Clum A."/>
            <person name="Na H."/>
            <person name="Ledsgaard L."/>
            <person name="Lin J."/>
            <person name="Lipzen A."/>
            <person name="Kuo A."/>
            <person name="Riley R."/>
            <person name="Mondo S."/>
            <person name="Labutti K."/>
            <person name="Haridas S."/>
            <person name="Pangalinan J."/>
            <person name="Salamov A.A."/>
            <person name="Simmons B.A."/>
            <person name="Magnuson J.K."/>
            <person name="Chen J."/>
            <person name="Drula E."/>
            <person name="Henrissat B."/>
            <person name="Wiebenga A."/>
            <person name="Lubbers R.J."/>
            <person name="Gomes A.C."/>
            <person name="Makela M.R."/>
            <person name="Stajich J."/>
            <person name="Grigoriev I.V."/>
            <person name="Mortensen U.H."/>
            <person name="De Vries R.P."/>
            <person name="Baker S.E."/>
            <person name="Andersen M.R."/>
        </authorList>
    </citation>
    <scope>NUCLEOTIDE SEQUENCE [LARGE SCALE GENOMIC DNA]</scope>
    <source>
        <strain evidence="1 2">CBS 588.65</strain>
    </source>
</reference>
<dbReference type="Pfam" id="PF06764">
    <property type="entry name" value="DUF1223"/>
    <property type="match status" value="1"/>
</dbReference>
<comment type="caution">
    <text evidence="1">The sequence shown here is derived from an EMBL/GenBank/DDBJ whole genome shotgun (WGS) entry which is preliminary data.</text>
</comment>
<sequence>MASIINRIFRRKNKVPLACSEILLEDLDHVHTEACFIDVQPLIVAELFQSQGCPVCVKNVPYIHQAVQNNHNIAFLTFNVTYFDRPEWQDTFASKTWDARQRAYVTRWQRNSVFTPQVVFDGVVDGTGESANAFTALLDQTRELKTRKEFNMVLDTNDTELRIDTDRAESIPHDILLVYFDPKAQAVRIWKGANKWKKLNHLNVVNTVSKIGEWNGGNLQMLLPDLSEARSRGQSVLAIVQEPKGGPIVAAHIL</sequence>
<proteinExistence type="predicted"/>
<dbReference type="PANTHER" id="PTHR36057">
    <property type="match status" value="1"/>
</dbReference>
<organism evidence="1 2">
    <name type="scientific">Aspergillus granulosus</name>
    <dbReference type="NCBI Taxonomy" id="176169"/>
    <lineage>
        <taxon>Eukaryota</taxon>
        <taxon>Fungi</taxon>
        <taxon>Dikarya</taxon>
        <taxon>Ascomycota</taxon>
        <taxon>Pezizomycotina</taxon>
        <taxon>Eurotiomycetes</taxon>
        <taxon>Eurotiomycetidae</taxon>
        <taxon>Eurotiales</taxon>
        <taxon>Aspergillaceae</taxon>
        <taxon>Aspergillus</taxon>
        <taxon>Aspergillus subgen. Nidulantes</taxon>
    </lineage>
</organism>
<accession>A0ABR4HSZ4</accession>
<protein>
    <submittedName>
        <fullName evidence="1">Thioredoxin-like protein</fullName>
    </submittedName>
</protein>
<evidence type="ECO:0000313" key="2">
    <source>
        <dbReference type="Proteomes" id="UP001610334"/>
    </source>
</evidence>
<dbReference type="InterPro" id="IPR036249">
    <property type="entry name" value="Thioredoxin-like_sf"/>
</dbReference>
<dbReference type="SUPFAM" id="SSF52833">
    <property type="entry name" value="Thioredoxin-like"/>
    <property type="match status" value="1"/>
</dbReference>
<gene>
    <name evidence="1" type="ORF">BJX63DRAFT_95977</name>
</gene>
<keyword evidence="2" id="KW-1185">Reference proteome</keyword>
<dbReference type="EMBL" id="JBFXLT010000016">
    <property type="protein sequence ID" value="KAL2817857.1"/>
    <property type="molecule type" value="Genomic_DNA"/>
</dbReference>
<dbReference type="PANTHER" id="PTHR36057:SF1">
    <property type="entry name" value="LIPOPROTEIN LIPID ATTACHMENT SITE-LIKE PROTEIN, PUTATIVE (DUF1223)-RELATED"/>
    <property type="match status" value="1"/>
</dbReference>
<name>A0ABR4HSZ4_9EURO</name>